<feature type="domain" description="STAS" evidence="2">
    <location>
        <begin position="12"/>
        <end position="95"/>
    </location>
</feature>
<proteinExistence type="predicted"/>
<dbReference type="Pfam" id="PF13466">
    <property type="entry name" value="STAS_2"/>
    <property type="match status" value="1"/>
</dbReference>
<gene>
    <name evidence="3" type="ORF">Dsi01nite_031100</name>
</gene>
<comment type="caution">
    <text evidence="3">The sequence shown here is derived from an EMBL/GenBank/DDBJ whole genome shotgun (WGS) entry which is preliminary data.</text>
</comment>
<sequence>MLRFDVWTRAAGRVVVALQGQLDDAGIDVFHQAFAAALTVYPSDLVFDLTEVTSADAAAIAVLVTACRIAQRIGCRIALSNPERGIAERLRRRGIAADLISGQPPADGPGTAGPRRG</sequence>
<accession>A0A919U718</accession>
<dbReference type="InterPro" id="IPR036513">
    <property type="entry name" value="STAS_dom_sf"/>
</dbReference>
<dbReference type="RefSeq" id="WP_203846876.1">
    <property type="nucleotide sequence ID" value="NZ_BAAAVW010000009.1"/>
</dbReference>
<dbReference type="Gene3D" id="3.30.750.24">
    <property type="entry name" value="STAS domain"/>
    <property type="match status" value="1"/>
</dbReference>
<dbReference type="Proteomes" id="UP000660611">
    <property type="component" value="Unassembled WGS sequence"/>
</dbReference>
<dbReference type="CDD" id="cd07043">
    <property type="entry name" value="STAS_anti-anti-sigma_factors"/>
    <property type="match status" value="1"/>
</dbReference>
<evidence type="ECO:0000259" key="2">
    <source>
        <dbReference type="PROSITE" id="PS50801"/>
    </source>
</evidence>
<keyword evidence="4" id="KW-1185">Reference proteome</keyword>
<name>A0A919U718_9ACTN</name>
<dbReference type="InterPro" id="IPR058548">
    <property type="entry name" value="MlaB-like_STAS"/>
</dbReference>
<feature type="region of interest" description="Disordered" evidence="1">
    <location>
        <begin position="97"/>
        <end position="117"/>
    </location>
</feature>
<dbReference type="PROSITE" id="PS50801">
    <property type="entry name" value="STAS"/>
    <property type="match status" value="1"/>
</dbReference>
<dbReference type="EMBL" id="BONQ01000049">
    <property type="protein sequence ID" value="GIG45069.1"/>
    <property type="molecule type" value="Genomic_DNA"/>
</dbReference>
<dbReference type="AlphaFoldDB" id="A0A919U718"/>
<organism evidence="3 4">
    <name type="scientific">Dactylosporangium siamense</name>
    <dbReference type="NCBI Taxonomy" id="685454"/>
    <lineage>
        <taxon>Bacteria</taxon>
        <taxon>Bacillati</taxon>
        <taxon>Actinomycetota</taxon>
        <taxon>Actinomycetes</taxon>
        <taxon>Micromonosporales</taxon>
        <taxon>Micromonosporaceae</taxon>
        <taxon>Dactylosporangium</taxon>
    </lineage>
</organism>
<evidence type="ECO:0000256" key="1">
    <source>
        <dbReference type="SAM" id="MobiDB-lite"/>
    </source>
</evidence>
<reference evidence="3" key="1">
    <citation type="submission" date="2021-01" db="EMBL/GenBank/DDBJ databases">
        <title>Whole genome shotgun sequence of Dactylosporangium siamense NBRC 106093.</title>
        <authorList>
            <person name="Komaki H."/>
            <person name="Tamura T."/>
        </authorList>
    </citation>
    <scope>NUCLEOTIDE SEQUENCE</scope>
    <source>
        <strain evidence="3">NBRC 106093</strain>
    </source>
</reference>
<evidence type="ECO:0000313" key="4">
    <source>
        <dbReference type="Proteomes" id="UP000660611"/>
    </source>
</evidence>
<dbReference type="InterPro" id="IPR002645">
    <property type="entry name" value="STAS_dom"/>
</dbReference>
<protein>
    <recommendedName>
        <fullName evidence="2">STAS domain-containing protein</fullName>
    </recommendedName>
</protein>
<dbReference type="SUPFAM" id="SSF52091">
    <property type="entry name" value="SpoIIaa-like"/>
    <property type="match status" value="1"/>
</dbReference>
<evidence type="ECO:0000313" key="3">
    <source>
        <dbReference type="EMBL" id="GIG45069.1"/>
    </source>
</evidence>